<sequence length="324" mass="36069">MKTVFAGWIAAASFAALPMSANAADYTLKFGHLANENHIYNQAALAFEEEVESRSAGRIDVQIFPNEQLGSESEMVSSIQLGTADMTITGEPLQNWGAPKAALLGVPYAIDSSEMLKRVAGGEIGQEIESQIENQVGLVPLTWFERGPRELTSNRPIKTPDDLDGIILRLPDVPLHIKVWQALGAKPTPMAFGEMFSALQQGTIEGQENPLSLIESASLYEVQDYVNVTDHVRSWIYVVIGKRKLESMPDDLQTVVREAADNMHETYQELFVEDQKRLRESLQERGMEFVEVDQKAFSERAREAVEANLSGDTLALYHKMLELE</sequence>
<dbReference type="NCBIfam" id="NF037995">
    <property type="entry name" value="TRAP_S1"/>
    <property type="match status" value="1"/>
</dbReference>
<dbReference type="InterPro" id="IPR004682">
    <property type="entry name" value="TRAP_DctP"/>
</dbReference>
<name>A0A640WES0_9GAMM</name>
<gene>
    <name evidence="6" type="ORF">F0A16_08890</name>
</gene>
<protein>
    <submittedName>
        <fullName evidence="6">TRAP transporter substrate-binding protein</fullName>
    </submittedName>
</protein>
<evidence type="ECO:0000256" key="1">
    <source>
        <dbReference type="ARBA" id="ARBA00004196"/>
    </source>
</evidence>
<feature type="chain" id="PRO_5024899859" evidence="5">
    <location>
        <begin position="24"/>
        <end position="324"/>
    </location>
</feature>
<evidence type="ECO:0000313" key="6">
    <source>
        <dbReference type="EMBL" id="KAA0018618.1"/>
    </source>
</evidence>
<evidence type="ECO:0000256" key="4">
    <source>
        <dbReference type="ARBA" id="ARBA00022729"/>
    </source>
</evidence>
<proteinExistence type="inferred from homology"/>
<evidence type="ECO:0000256" key="3">
    <source>
        <dbReference type="ARBA" id="ARBA00022448"/>
    </source>
</evidence>
<dbReference type="RefSeq" id="WP_149435043.1">
    <property type="nucleotide sequence ID" value="NZ_VTPX01000004.1"/>
</dbReference>
<dbReference type="EMBL" id="VTPX01000004">
    <property type="protein sequence ID" value="KAA0018618.1"/>
    <property type="molecule type" value="Genomic_DNA"/>
</dbReference>
<dbReference type="NCBIfam" id="TIGR00787">
    <property type="entry name" value="dctP"/>
    <property type="match status" value="1"/>
</dbReference>
<comment type="similarity">
    <text evidence="2">Belongs to the bacterial solute-binding protein 7 family.</text>
</comment>
<comment type="caution">
    <text evidence="6">The sequence shown here is derived from an EMBL/GenBank/DDBJ whole genome shotgun (WGS) entry which is preliminary data.</text>
</comment>
<reference evidence="6 7" key="1">
    <citation type="submission" date="2019-08" db="EMBL/GenBank/DDBJ databases">
        <title>Bioinformatics analysis of the strain L3 and L5.</title>
        <authorList>
            <person name="Li X."/>
        </authorList>
    </citation>
    <scope>NUCLEOTIDE SEQUENCE [LARGE SCALE GENOMIC DNA]</scope>
    <source>
        <strain evidence="6 7">L3</strain>
    </source>
</reference>
<dbReference type="PIRSF" id="PIRSF006470">
    <property type="entry name" value="DctB"/>
    <property type="match status" value="1"/>
</dbReference>
<keyword evidence="3" id="KW-0813">Transport</keyword>
<dbReference type="InterPro" id="IPR038404">
    <property type="entry name" value="TRAP_DctP_sf"/>
</dbReference>
<dbReference type="Pfam" id="PF03480">
    <property type="entry name" value="DctP"/>
    <property type="match status" value="1"/>
</dbReference>
<comment type="subcellular location">
    <subcellularLocation>
        <location evidence="1">Cell envelope</location>
    </subcellularLocation>
</comment>
<evidence type="ECO:0000313" key="7">
    <source>
        <dbReference type="Proteomes" id="UP000466024"/>
    </source>
</evidence>
<dbReference type="AlphaFoldDB" id="A0A640WES0"/>
<dbReference type="Proteomes" id="UP000466024">
    <property type="component" value="Unassembled WGS sequence"/>
</dbReference>
<dbReference type="GO" id="GO:0030288">
    <property type="term" value="C:outer membrane-bounded periplasmic space"/>
    <property type="evidence" value="ECO:0007669"/>
    <property type="project" value="InterPro"/>
</dbReference>
<dbReference type="Gene3D" id="3.40.190.170">
    <property type="entry name" value="Bacterial extracellular solute-binding protein, family 7"/>
    <property type="match status" value="1"/>
</dbReference>
<dbReference type="PANTHER" id="PTHR33376:SF4">
    <property type="entry name" value="SIALIC ACID-BINDING PERIPLASMIC PROTEIN SIAP"/>
    <property type="match status" value="1"/>
</dbReference>
<dbReference type="PANTHER" id="PTHR33376">
    <property type="match status" value="1"/>
</dbReference>
<evidence type="ECO:0000256" key="2">
    <source>
        <dbReference type="ARBA" id="ARBA00009023"/>
    </source>
</evidence>
<accession>A0A640WES0</accession>
<dbReference type="InterPro" id="IPR018389">
    <property type="entry name" value="DctP_fam"/>
</dbReference>
<organism evidence="6 7">
    <name type="scientific">Salinicola corii</name>
    <dbReference type="NCBI Taxonomy" id="2606937"/>
    <lineage>
        <taxon>Bacteria</taxon>
        <taxon>Pseudomonadati</taxon>
        <taxon>Pseudomonadota</taxon>
        <taxon>Gammaproteobacteria</taxon>
        <taxon>Oceanospirillales</taxon>
        <taxon>Halomonadaceae</taxon>
        <taxon>Salinicola</taxon>
    </lineage>
</organism>
<keyword evidence="7" id="KW-1185">Reference proteome</keyword>
<keyword evidence="4 5" id="KW-0732">Signal</keyword>
<dbReference type="GO" id="GO:0055085">
    <property type="term" value="P:transmembrane transport"/>
    <property type="evidence" value="ECO:0007669"/>
    <property type="project" value="InterPro"/>
</dbReference>
<feature type="signal peptide" evidence="5">
    <location>
        <begin position="1"/>
        <end position="23"/>
    </location>
</feature>
<dbReference type="CDD" id="cd13603">
    <property type="entry name" value="PBP2_TRAP_Siap_TeaA_like"/>
    <property type="match status" value="1"/>
</dbReference>
<evidence type="ECO:0000256" key="5">
    <source>
        <dbReference type="SAM" id="SignalP"/>
    </source>
</evidence>